<evidence type="ECO:0000313" key="5">
    <source>
        <dbReference type="EMBL" id="SFL43639.1"/>
    </source>
</evidence>
<keyword evidence="6" id="KW-1185">Reference proteome</keyword>
<dbReference type="InterPro" id="IPR000914">
    <property type="entry name" value="SBP_5_dom"/>
</dbReference>
<dbReference type="InterPro" id="IPR039424">
    <property type="entry name" value="SBP_5"/>
</dbReference>
<dbReference type="GO" id="GO:0015833">
    <property type="term" value="P:peptide transport"/>
    <property type="evidence" value="ECO:0007669"/>
    <property type="project" value="TreeGrafter"/>
</dbReference>
<dbReference type="Gene3D" id="3.10.105.10">
    <property type="entry name" value="Dipeptide-binding Protein, Domain 3"/>
    <property type="match status" value="1"/>
</dbReference>
<dbReference type="PANTHER" id="PTHR30290">
    <property type="entry name" value="PERIPLASMIC BINDING COMPONENT OF ABC TRANSPORTER"/>
    <property type="match status" value="1"/>
</dbReference>
<dbReference type="SUPFAM" id="SSF53850">
    <property type="entry name" value="Periplasmic binding protein-like II"/>
    <property type="match status" value="1"/>
</dbReference>
<dbReference type="STRING" id="553466.SAMN04487950_3736"/>
<comment type="similarity">
    <text evidence="1">Belongs to the bacterial solute-binding protein 5 family.</text>
</comment>
<accession>A0A1I4HN31</accession>
<evidence type="ECO:0000256" key="2">
    <source>
        <dbReference type="ARBA" id="ARBA00022448"/>
    </source>
</evidence>
<proteinExistence type="inferred from homology"/>
<keyword evidence="3" id="KW-0732">Signal</keyword>
<reference evidence="6" key="1">
    <citation type="submission" date="2016-10" db="EMBL/GenBank/DDBJ databases">
        <authorList>
            <person name="Varghese N."/>
            <person name="Submissions S."/>
        </authorList>
    </citation>
    <scope>NUCLEOTIDE SEQUENCE [LARGE SCALE GENOMIC DNA]</scope>
    <source>
        <strain evidence="6">CGMCC 1.7738</strain>
    </source>
</reference>
<evidence type="ECO:0000259" key="4">
    <source>
        <dbReference type="Pfam" id="PF00496"/>
    </source>
</evidence>
<sequence>MSEDSVRDNFAQSISRRQMLAAAGSSGVAALAGCASTDSGGTSSGDTANTATSGSSGQVYDATLTNAYDGNPVDLHFNSSASQNYSWPAGRVVFAPFLKYSFNKDEFLYGALDNLEITDEEVTLTFRDDLMWSNGDEWTTEDLDVQLQLAQKTGSSLFGYVDDFEIVDDKTAKLLLSGPTNPRIIRFELTNYFVDTKAETHEQWLDKGEAEFLQWAWEDPVASGMFRFVNKDRQAFEFERNPEFYKSDNVNFETYLLENTGGGSAQHQALMSGTEVDAATSSFTPPEIAKQFPDHVVEVNIPAKWGYGIVFNHNDPDFGKRAVRQAIAHVINRQDIVDNAGPRTKFTAPIPCGIAPRDQEYWLGDWYDDFETYGVDESQTDKATQLLEEAGYTKQNGKWQDNSGETLGGSYYSPAGWNDWTTMTQTVVSQLNEFGFDFTVTTKPTNDWFSQYSGGNFKMGSFYWLPGGSRSAFPYFPLYYQLWASDIGGGHGYREKAESAQTIPGRDGGEMTLDTPLSTVEEIAKQADDEGARPFVQQAAWHNHIELPFLGLVSKYEQSWTTNDEWTEPGEDDTNRRVKWPQFWWVHEGDLQYDPN</sequence>
<feature type="domain" description="Solute-binding protein family 5" evidence="4">
    <location>
        <begin position="121"/>
        <end position="480"/>
    </location>
</feature>
<dbReference type="EMBL" id="FOTC01000006">
    <property type="protein sequence ID" value="SFL43639.1"/>
    <property type="molecule type" value="Genomic_DNA"/>
</dbReference>
<dbReference type="Pfam" id="PF00496">
    <property type="entry name" value="SBP_bac_5"/>
    <property type="match status" value="1"/>
</dbReference>
<protein>
    <submittedName>
        <fullName evidence="5">Peptide/nickel transport system substrate-binding protein</fullName>
    </submittedName>
</protein>
<evidence type="ECO:0000256" key="1">
    <source>
        <dbReference type="ARBA" id="ARBA00005695"/>
    </source>
</evidence>
<dbReference type="Gene3D" id="3.40.190.10">
    <property type="entry name" value="Periplasmic binding protein-like II"/>
    <property type="match status" value="1"/>
</dbReference>
<dbReference type="Proteomes" id="UP000199607">
    <property type="component" value="Unassembled WGS sequence"/>
</dbReference>
<name>A0A1I4HN31_9EURY</name>
<evidence type="ECO:0000256" key="3">
    <source>
        <dbReference type="ARBA" id="ARBA00022729"/>
    </source>
</evidence>
<dbReference type="PROSITE" id="PS51257">
    <property type="entry name" value="PROKAR_LIPOPROTEIN"/>
    <property type="match status" value="1"/>
</dbReference>
<dbReference type="InterPro" id="IPR006311">
    <property type="entry name" value="TAT_signal"/>
</dbReference>
<dbReference type="AlphaFoldDB" id="A0A1I4HN31"/>
<dbReference type="GO" id="GO:1904680">
    <property type="term" value="F:peptide transmembrane transporter activity"/>
    <property type="evidence" value="ECO:0007669"/>
    <property type="project" value="TreeGrafter"/>
</dbReference>
<organism evidence="5 6">
    <name type="scientific">Halogranum rubrum</name>
    <dbReference type="NCBI Taxonomy" id="553466"/>
    <lineage>
        <taxon>Archaea</taxon>
        <taxon>Methanobacteriati</taxon>
        <taxon>Methanobacteriota</taxon>
        <taxon>Stenosarchaea group</taxon>
        <taxon>Halobacteria</taxon>
        <taxon>Halobacteriales</taxon>
        <taxon>Haloferacaceae</taxon>
    </lineage>
</organism>
<gene>
    <name evidence="5" type="ORF">SAMN04487950_3736</name>
</gene>
<evidence type="ECO:0000313" key="6">
    <source>
        <dbReference type="Proteomes" id="UP000199607"/>
    </source>
</evidence>
<dbReference type="PROSITE" id="PS51318">
    <property type="entry name" value="TAT"/>
    <property type="match status" value="1"/>
</dbReference>
<dbReference type="PANTHER" id="PTHR30290:SF9">
    <property type="entry name" value="OLIGOPEPTIDE-BINDING PROTEIN APPA"/>
    <property type="match status" value="1"/>
</dbReference>
<keyword evidence="2" id="KW-0813">Transport</keyword>